<dbReference type="AlphaFoldDB" id="A0AAV9JU56"/>
<accession>A0AAV9JU56</accession>
<evidence type="ECO:0000256" key="1">
    <source>
        <dbReference type="SAM" id="MobiDB-lite"/>
    </source>
</evidence>
<organism evidence="2 3">
    <name type="scientific">Oleoguttula mirabilis</name>
    <dbReference type="NCBI Taxonomy" id="1507867"/>
    <lineage>
        <taxon>Eukaryota</taxon>
        <taxon>Fungi</taxon>
        <taxon>Dikarya</taxon>
        <taxon>Ascomycota</taxon>
        <taxon>Pezizomycotina</taxon>
        <taxon>Dothideomycetes</taxon>
        <taxon>Dothideomycetidae</taxon>
        <taxon>Mycosphaerellales</taxon>
        <taxon>Teratosphaeriaceae</taxon>
        <taxon>Oleoguttula</taxon>
    </lineage>
</organism>
<evidence type="ECO:0000313" key="3">
    <source>
        <dbReference type="Proteomes" id="UP001324427"/>
    </source>
</evidence>
<protein>
    <submittedName>
        <fullName evidence="2">Uncharacterized protein</fullName>
    </submittedName>
</protein>
<dbReference type="Proteomes" id="UP001324427">
    <property type="component" value="Unassembled WGS sequence"/>
</dbReference>
<keyword evidence="3" id="KW-1185">Reference proteome</keyword>
<proteinExistence type="predicted"/>
<gene>
    <name evidence="2" type="ORF">LTR36_007686</name>
</gene>
<feature type="region of interest" description="Disordered" evidence="1">
    <location>
        <begin position="1"/>
        <end position="88"/>
    </location>
</feature>
<sequence length="408" mass="45255">MTTASQEQRGISHGPVPVIIQSDVAHLQQSDPQASKSKGKEPAREEDDPYQMQVDRITTRQDAEDGDFTTQQCEPEAETPYEFDVHPDERDAIMLYAPGPSTRPAPIRRAPGEIAVNLGPTAQSAPLVTPNKRSPPEKLGKTPIDRTRNQRYEDCSLQTRSERDAFIELINRYWDNPRLFWPERLAPRAEMSVPNGPAKKIKVSEALEPKDVSTKMLAAIAGLSSITKNDVKGAHKIIKRAVDKRVKRSKEPEKLLPKDVDEAYKMVLRRNRRASDRQAETEASSSSDEAVAPPSPSHQPHDETAVESSAVVVDDMPSLFGAGTPSGHSETAPTIPSRSTSPDILYVATHPKPRSQPRVHDSTKYWMSSPAECEWSEVAEELQQLYIMKAKHARANGKNVVVNLGMSH</sequence>
<feature type="region of interest" description="Disordered" evidence="1">
    <location>
        <begin position="269"/>
        <end position="342"/>
    </location>
</feature>
<reference evidence="2 3" key="1">
    <citation type="submission" date="2021-11" db="EMBL/GenBank/DDBJ databases">
        <title>Black yeast isolated from Biological Soil Crust.</title>
        <authorList>
            <person name="Kurbessoian T."/>
        </authorList>
    </citation>
    <scope>NUCLEOTIDE SEQUENCE [LARGE SCALE GENOMIC DNA]</scope>
    <source>
        <strain evidence="2 3">CCFEE 5522</strain>
    </source>
</reference>
<comment type="caution">
    <text evidence="2">The sequence shown here is derived from an EMBL/GenBank/DDBJ whole genome shotgun (WGS) entry which is preliminary data.</text>
</comment>
<name>A0AAV9JU56_9PEZI</name>
<dbReference type="EMBL" id="JAVFHQ010000005">
    <property type="protein sequence ID" value="KAK4549228.1"/>
    <property type="molecule type" value="Genomic_DNA"/>
</dbReference>
<evidence type="ECO:0000313" key="2">
    <source>
        <dbReference type="EMBL" id="KAK4549228.1"/>
    </source>
</evidence>
<feature type="compositionally biased region" description="Low complexity" evidence="1">
    <location>
        <begin position="281"/>
        <end position="292"/>
    </location>
</feature>
<feature type="region of interest" description="Disordered" evidence="1">
    <location>
        <begin position="121"/>
        <end position="143"/>
    </location>
</feature>
<feature type="compositionally biased region" description="Polar residues" evidence="1">
    <location>
        <begin position="27"/>
        <end position="36"/>
    </location>
</feature>
<feature type="compositionally biased region" description="Polar residues" evidence="1">
    <location>
        <begin position="326"/>
        <end position="342"/>
    </location>
</feature>
<feature type="compositionally biased region" description="Basic and acidic residues" evidence="1">
    <location>
        <begin position="134"/>
        <end position="143"/>
    </location>
</feature>